<dbReference type="SUPFAM" id="SSF46785">
    <property type="entry name" value="Winged helix' DNA-binding domain"/>
    <property type="match status" value="1"/>
</dbReference>
<evidence type="ECO:0000313" key="5">
    <source>
        <dbReference type="EMBL" id="GLQ86962.1"/>
    </source>
</evidence>
<keyword evidence="2" id="KW-0238">DNA-binding</keyword>
<keyword evidence="3" id="KW-0804">Transcription</keyword>
<evidence type="ECO:0000259" key="4">
    <source>
        <dbReference type="PROSITE" id="PS50995"/>
    </source>
</evidence>
<keyword evidence="6" id="KW-1185">Reference proteome</keyword>
<sequence>MGRAPSHGTCQAGTLRRIIYFISEICIDEMFLTDKIKCMDEGIAGVRKAIPEVPADVGLCRIMLLISESLQAELEHKLRPHKLNDSEFRTLIALFSRPGGMSTPGEVCQFTSLGVTNMTRISNALVKRGLITRGPGADDRRRVAMQITPAGKRFVQKMLPTMFPRLNLLFEGFSQSERGTLNRLLRKLAHNLSQLEHAAGDPP</sequence>
<dbReference type="SMART" id="SM00347">
    <property type="entry name" value="HTH_MARR"/>
    <property type="match status" value="1"/>
</dbReference>
<reference evidence="6" key="1">
    <citation type="journal article" date="2019" name="Int. J. Syst. Evol. Microbiol.">
        <title>The Global Catalogue of Microorganisms (GCM) 10K type strain sequencing project: providing services to taxonomists for standard genome sequencing and annotation.</title>
        <authorList>
            <consortium name="The Broad Institute Genomics Platform"/>
            <consortium name="The Broad Institute Genome Sequencing Center for Infectious Disease"/>
            <person name="Wu L."/>
            <person name="Ma J."/>
        </authorList>
    </citation>
    <scope>NUCLEOTIDE SEQUENCE [LARGE SCALE GENOMIC DNA]</scope>
    <source>
        <strain evidence="6">NBRC 111981</strain>
    </source>
</reference>
<evidence type="ECO:0000313" key="6">
    <source>
        <dbReference type="Proteomes" id="UP001156627"/>
    </source>
</evidence>
<dbReference type="PRINTS" id="PR00598">
    <property type="entry name" value="HTHMARR"/>
</dbReference>
<dbReference type="PROSITE" id="PS01117">
    <property type="entry name" value="HTH_MARR_1"/>
    <property type="match status" value="1"/>
</dbReference>
<gene>
    <name evidence="5" type="ORF">GCM10007898_05280</name>
</gene>
<accession>A0ABQ5X5U2</accession>
<dbReference type="InterPro" id="IPR023187">
    <property type="entry name" value="Tscrpt_reg_MarR-type_CS"/>
</dbReference>
<dbReference type="Pfam" id="PF12802">
    <property type="entry name" value="MarR_2"/>
    <property type="match status" value="1"/>
</dbReference>
<feature type="domain" description="HTH marR-type" evidence="4">
    <location>
        <begin position="56"/>
        <end position="190"/>
    </location>
</feature>
<name>A0ABQ5X5U2_9GAMM</name>
<keyword evidence="1" id="KW-0805">Transcription regulation</keyword>
<dbReference type="Gene3D" id="1.10.10.10">
    <property type="entry name" value="Winged helix-like DNA-binding domain superfamily/Winged helix DNA-binding domain"/>
    <property type="match status" value="1"/>
</dbReference>
<evidence type="ECO:0000256" key="2">
    <source>
        <dbReference type="ARBA" id="ARBA00023125"/>
    </source>
</evidence>
<evidence type="ECO:0000256" key="1">
    <source>
        <dbReference type="ARBA" id="ARBA00023015"/>
    </source>
</evidence>
<dbReference type="InterPro" id="IPR036388">
    <property type="entry name" value="WH-like_DNA-bd_sf"/>
</dbReference>
<dbReference type="InterPro" id="IPR036390">
    <property type="entry name" value="WH_DNA-bd_sf"/>
</dbReference>
<dbReference type="PANTHER" id="PTHR33164">
    <property type="entry name" value="TRANSCRIPTIONAL REGULATOR, MARR FAMILY"/>
    <property type="match status" value="1"/>
</dbReference>
<proteinExistence type="predicted"/>
<dbReference type="InterPro" id="IPR039422">
    <property type="entry name" value="MarR/SlyA-like"/>
</dbReference>
<comment type="caution">
    <text evidence="5">The sequence shown here is derived from an EMBL/GenBank/DDBJ whole genome shotgun (WGS) entry which is preliminary data.</text>
</comment>
<dbReference type="PROSITE" id="PS50995">
    <property type="entry name" value="HTH_MARR_2"/>
    <property type="match status" value="1"/>
</dbReference>
<dbReference type="EMBL" id="BSOA01000003">
    <property type="protein sequence ID" value="GLQ86962.1"/>
    <property type="molecule type" value="Genomic_DNA"/>
</dbReference>
<dbReference type="PANTHER" id="PTHR33164:SF43">
    <property type="entry name" value="HTH-TYPE TRANSCRIPTIONAL REPRESSOR YETL"/>
    <property type="match status" value="1"/>
</dbReference>
<evidence type="ECO:0000256" key="3">
    <source>
        <dbReference type="ARBA" id="ARBA00023163"/>
    </source>
</evidence>
<organism evidence="5 6">
    <name type="scientific">Dyella flagellata</name>
    <dbReference type="NCBI Taxonomy" id="1867833"/>
    <lineage>
        <taxon>Bacteria</taxon>
        <taxon>Pseudomonadati</taxon>
        <taxon>Pseudomonadota</taxon>
        <taxon>Gammaproteobacteria</taxon>
        <taxon>Lysobacterales</taxon>
        <taxon>Rhodanobacteraceae</taxon>
        <taxon>Dyella</taxon>
    </lineage>
</organism>
<dbReference type="InterPro" id="IPR000835">
    <property type="entry name" value="HTH_MarR-typ"/>
</dbReference>
<dbReference type="Proteomes" id="UP001156627">
    <property type="component" value="Unassembled WGS sequence"/>
</dbReference>
<protein>
    <recommendedName>
        <fullName evidence="4">HTH marR-type domain-containing protein</fullName>
    </recommendedName>
</protein>